<name>A0A0F9BB81_9ZZZZ</name>
<dbReference type="AlphaFoldDB" id="A0A0F9BB81"/>
<accession>A0A0F9BB81</accession>
<evidence type="ECO:0000313" key="1">
    <source>
        <dbReference type="EMBL" id="KKL11097.1"/>
    </source>
</evidence>
<proteinExistence type="predicted"/>
<reference evidence="1" key="1">
    <citation type="journal article" date="2015" name="Nature">
        <title>Complex archaea that bridge the gap between prokaryotes and eukaryotes.</title>
        <authorList>
            <person name="Spang A."/>
            <person name="Saw J.H."/>
            <person name="Jorgensen S.L."/>
            <person name="Zaremba-Niedzwiedzka K."/>
            <person name="Martijn J."/>
            <person name="Lind A.E."/>
            <person name="van Eijk R."/>
            <person name="Schleper C."/>
            <person name="Guy L."/>
            <person name="Ettema T.J."/>
        </authorList>
    </citation>
    <scope>NUCLEOTIDE SEQUENCE</scope>
</reference>
<organism evidence="1">
    <name type="scientific">marine sediment metagenome</name>
    <dbReference type="NCBI Taxonomy" id="412755"/>
    <lineage>
        <taxon>unclassified sequences</taxon>
        <taxon>metagenomes</taxon>
        <taxon>ecological metagenomes</taxon>
    </lineage>
</organism>
<comment type="caution">
    <text evidence="1">The sequence shown here is derived from an EMBL/GenBank/DDBJ whole genome shotgun (WGS) entry which is preliminary data.</text>
</comment>
<gene>
    <name evidence="1" type="ORF">LCGC14_2549220</name>
</gene>
<protein>
    <submittedName>
        <fullName evidence="1">Uncharacterized protein</fullName>
    </submittedName>
</protein>
<sequence>SFANDFEHFGIKRFDRWYVKNFKLFEEVTTSS</sequence>
<dbReference type="EMBL" id="LAZR01041792">
    <property type="protein sequence ID" value="KKL11097.1"/>
    <property type="molecule type" value="Genomic_DNA"/>
</dbReference>
<feature type="non-terminal residue" evidence="1">
    <location>
        <position position="1"/>
    </location>
</feature>